<protein>
    <submittedName>
        <fullName evidence="8">LCCL domain-containing protein</fullName>
    </submittedName>
</protein>
<dbReference type="InterPro" id="IPR004043">
    <property type="entry name" value="LCCL"/>
</dbReference>
<dbReference type="InterPro" id="IPR006665">
    <property type="entry name" value="OmpA-like"/>
</dbReference>
<dbReference type="Proteomes" id="UP001529369">
    <property type="component" value="Unassembled WGS sequence"/>
</dbReference>
<dbReference type="RefSeq" id="WP_290318997.1">
    <property type="nucleotide sequence ID" value="NZ_JAUFPN010000184.1"/>
</dbReference>
<proteinExistence type="predicted"/>
<reference evidence="9" key="1">
    <citation type="journal article" date="2019" name="Int. J. Syst. Evol. Microbiol.">
        <title>The Global Catalogue of Microorganisms (GCM) 10K type strain sequencing project: providing services to taxonomists for standard genome sequencing and annotation.</title>
        <authorList>
            <consortium name="The Broad Institute Genomics Platform"/>
            <consortium name="The Broad Institute Genome Sequencing Center for Infectious Disease"/>
            <person name="Wu L."/>
            <person name="Ma J."/>
        </authorList>
    </citation>
    <scope>NUCLEOTIDE SEQUENCE [LARGE SCALE GENOMIC DNA]</scope>
    <source>
        <strain evidence="9">CECT 7131</strain>
    </source>
</reference>
<evidence type="ECO:0000259" key="7">
    <source>
        <dbReference type="PROSITE" id="PS51123"/>
    </source>
</evidence>
<feature type="domain" description="OmpA-like" evidence="7">
    <location>
        <begin position="367"/>
        <end position="482"/>
    </location>
</feature>
<dbReference type="Gene3D" id="2.170.130.20">
    <property type="entry name" value="LCCL-like domain"/>
    <property type="match status" value="3"/>
</dbReference>
<evidence type="ECO:0000256" key="5">
    <source>
        <dbReference type="SAM" id="SignalP"/>
    </source>
</evidence>
<sequence length="482" mass="49827">MPRAVLSLVFFALLAFPAAAQLDGAPKAPVAAAPPSQCPDNMDAFADSAEVLSCLCPAAQLGAGSVWGTDTYTADSATCRAALHAGMVGRQGGLVTVEMLPGLARYPGTTRNGVQSQNYGSYRGSYRFQGEPVRAQAAPAATQTQITQCPDTMTAFADSAEVVTCTCPAAQSGSGAVWGTDTYTADSATCRAALHAGLLPRQGGTVTLEMLPGEARYPGTTRNGVASTNYGPYGASYRFRGDPRRQAAAAPGAPQVCPDNMSAFADSDEQLSCLCPGEATLRGAVWGTDTYTADSATCRAAVHAGMIAQTGGSVALQMLPGAARYPGTTRNGIASNNFGAYGASFRFTGDARAGKAGAPVQAPVAESLQRTGQVQLYITFRTGSADLDMAAAPVLYQVRDALVNDPALRLRLIGHTDSTGTAATNLPLSQRRAESVRQWLVASGIGAERLGAEGRGPNEPIADNASESGRSLNRRVQAARMQ</sequence>
<dbReference type="CDD" id="cd07185">
    <property type="entry name" value="OmpA_C-like"/>
    <property type="match status" value="1"/>
</dbReference>
<dbReference type="PROSITE" id="PS51123">
    <property type="entry name" value="OMPA_2"/>
    <property type="match status" value="1"/>
</dbReference>
<evidence type="ECO:0000259" key="6">
    <source>
        <dbReference type="PROSITE" id="PS50820"/>
    </source>
</evidence>
<dbReference type="SMART" id="SM00603">
    <property type="entry name" value="LCCL"/>
    <property type="match status" value="3"/>
</dbReference>
<comment type="subcellular location">
    <subcellularLocation>
        <location evidence="1">Membrane</location>
    </subcellularLocation>
</comment>
<dbReference type="PANTHER" id="PTHR31331">
    <property type="entry name" value="LCCL DOMAIN PROTEIN (AFU_ORTHOLOGUE AFUA_5G08630)"/>
    <property type="match status" value="1"/>
</dbReference>
<feature type="domain" description="LCCL" evidence="6">
    <location>
        <begin position="177"/>
        <end position="237"/>
    </location>
</feature>
<dbReference type="Pfam" id="PF00691">
    <property type="entry name" value="OmpA"/>
    <property type="match status" value="1"/>
</dbReference>
<dbReference type="PANTHER" id="PTHR31331:SF1">
    <property type="entry name" value="CYSTEINE RICH SECRETORY PROTEIN LCCL DOMAIN CONTAINING 2"/>
    <property type="match status" value="1"/>
</dbReference>
<dbReference type="Pfam" id="PF03815">
    <property type="entry name" value="LCCL"/>
    <property type="match status" value="3"/>
</dbReference>
<dbReference type="InterPro" id="IPR036609">
    <property type="entry name" value="LCCL_sf"/>
</dbReference>
<dbReference type="PROSITE" id="PS50820">
    <property type="entry name" value="LCCL"/>
    <property type="match status" value="3"/>
</dbReference>
<accession>A0ABT8ABV3</accession>
<dbReference type="InterPro" id="IPR051957">
    <property type="entry name" value="CRISP-LCCL_domain"/>
</dbReference>
<keyword evidence="9" id="KW-1185">Reference proteome</keyword>
<dbReference type="Gene3D" id="3.30.1330.60">
    <property type="entry name" value="OmpA-like domain"/>
    <property type="match status" value="1"/>
</dbReference>
<organism evidence="8 9">
    <name type="scientific">Paeniroseomonas aquatica</name>
    <dbReference type="NCBI Taxonomy" id="373043"/>
    <lineage>
        <taxon>Bacteria</taxon>
        <taxon>Pseudomonadati</taxon>
        <taxon>Pseudomonadota</taxon>
        <taxon>Alphaproteobacteria</taxon>
        <taxon>Acetobacterales</taxon>
        <taxon>Acetobacteraceae</taxon>
        <taxon>Paeniroseomonas</taxon>
    </lineage>
</organism>
<evidence type="ECO:0000256" key="1">
    <source>
        <dbReference type="ARBA" id="ARBA00004370"/>
    </source>
</evidence>
<feature type="region of interest" description="Disordered" evidence="4">
    <location>
        <begin position="450"/>
        <end position="482"/>
    </location>
</feature>
<name>A0ABT8ABV3_9PROT</name>
<feature type="domain" description="LCCL" evidence="6">
    <location>
        <begin position="285"/>
        <end position="345"/>
    </location>
</feature>
<dbReference type="SUPFAM" id="SSF103088">
    <property type="entry name" value="OmpA-like"/>
    <property type="match status" value="1"/>
</dbReference>
<gene>
    <name evidence="8" type="ORF">QWZ14_21680</name>
</gene>
<dbReference type="InterPro" id="IPR006664">
    <property type="entry name" value="OMP_bac"/>
</dbReference>
<evidence type="ECO:0000313" key="9">
    <source>
        <dbReference type="Proteomes" id="UP001529369"/>
    </source>
</evidence>
<keyword evidence="2 3" id="KW-0472">Membrane</keyword>
<dbReference type="PRINTS" id="PR01021">
    <property type="entry name" value="OMPADOMAIN"/>
</dbReference>
<keyword evidence="5" id="KW-0732">Signal</keyword>
<evidence type="ECO:0000256" key="3">
    <source>
        <dbReference type="PROSITE-ProRule" id="PRU00473"/>
    </source>
</evidence>
<evidence type="ECO:0000313" key="8">
    <source>
        <dbReference type="EMBL" id="MDN3566998.1"/>
    </source>
</evidence>
<dbReference type="InterPro" id="IPR036737">
    <property type="entry name" value="OmpA-like_sf"/>
</dbReference>
<feature type="signal peptide" evidence="5">
    <location>
        <begin position="1"/>
        <end position="20"/>
    </location>
</feature>
<feature type="domain" description="LCCL" evidence="6">
    <location>
        <begin position="65"/>
        <end position="126"/>
    </location>
</feature>
<evidence type="ECO:0000256" key="4">
    <source>
        <dbReference type="SAM" id="MobiDB-lite"/>
    </source>
</evidence>
<comment type="caution">
    <text evidence="8">The sequence shown here is derived from an EMBL/GenBank/DDBJ whole genome shotgun (WGS) entry which is preliminary data.</text>
</comment>
<feature type="chain" id="PRO_5046509191" evidence="5">
    <location>
        <begin position="21"/>
        <end position="482"/>
    </location>
</feature>
<dbReference type="EMBL" id="JAUFPN010000184">
    <property type="protein sequence ID" value="MDN3566998.1"/>
    <property type="molecule type" value="Genomic_DNA"/>
</dbReference>
<dbReference type="SUPFAM" id="SSF69848">
    <property type="entry name" value="LCCL domain"/>
    <property type="match status" value="3"/>
</dbReference>
<evidence type="ECO:0000256" key="2">
    <source>
        <dbReference type="ARBA" id="ARBA00023136"/>
    </source>
</evidence>